<protein>
    <submittedName>
        <fullName evidence="9">Uncharacterized protein</fullName>
    </submittedName>
</protein>
<proteinExistence type="predicted"/>
<organism evidence="9 10">
    <name type="scientific">Apatococcus lobatus</name>
    <dbReference type="NCBI Taxonomy" id="904363"/>
    <lineage>
        <taxon>Eukaryota</taxon>
        <taxon>Viridiplantae</taxon>
        <taxon>Chlorophyta</taxon>
        <taxon>core chlorophytes</taxon>
        <taxon>Trebouxiophyceae</taxon>
        <taxon>Chlorellales</taxon>
        <taxon>Chlorellaceae</taxon>
        <taxon>Apatococcus</taxon>
    </lineage>
</organism>
<dbReference type="Gene3D" id="3.40.50.150">
    <property type="entry name" value="Vaccinia Virus protein VP39"/>
    <property type="match status" value="2"/>
</dbReference>
<dbReference type="InterPro" id="IPR029063">
    <property type="entry name" value="SAM-dependent_MTases_sf"/>
</dbReference>
<evidence type="ECO:0000256" key="6">
    <source>
        <dbReference type="SAM" id="MobiDB-lite"/>
    </source>
</evidence>
<feature type="domain" description="Serine/threonine-protein kinase BSK1-like TPR repeats" evidence="8">
    <location>
        <begin position="46"/>
        <end position="117"/>
    </location>
</feature>
<dbReference type="EMBL" id="JALJOS010000003">
    <property type="protein sequence ID" value="KAK9841387.1"/>
    <property type="molecule type" value="Genomic_DNA"/>
</dbReference>
<dbReference type="Pfam" id="PF25575">
    <property type="entry name" value="TPR_BSK1_C"/>
    <property type="match status" value="1"/>
</dbReference>
<feature type="region of interest" description="Disordered" evidence="6">
    <location>
        <begin position="382"/>
        <end position="419"/>
    </location>
</feature>
<keyword evidence="10" id="KW-1185">Reference proteome</keyword>
<feature type="compositionally biased region" description="Basic and acidic residues" evidence="6">
    <location>
        <begin position="519"/>
        <end position="531"/>
    </location>
</feature>
<sequence length="1164" mass="127219">MPGVGGAEAQSGDPTLCAPDQQQAIEAYYGFRLDQADPEQLKLLVSNSKRNGNICFKERRYRESVRWYSQAIAGDPQDSNLFSNRSAAHLALDEPEEALQDAKKAVQLNAAWAKAHYRLGSAHLALAQWHQAEEAFARGLALSHENAEMADKLEFARQESTSEQAAEKAFKAMHRRDLVLKLREARRQDLQLTMLNQFKQSMAGPDWELEDYEWRPTYLPSMRLRPVDRSRIFRDPRRRMLADYINALADLAHPKAALPILQDDARILSYERAVQEAVARHQGGRVLVLSAGTGVLGMLAASAGSEEVVCIERSRFLYRMAKQALQANAHLQDRVTLIGCRLQACGVSGQELPPDIADGLASHEATIEAEDAGLLVHAPGERHPAAAAASQNHAEAPSAADQPPTARDGPTSSSLTSDAAHGTDALLHCDSTSKALDDDTCSSMSAVTDVSCVDRSGGSMLKDVQAGCPDSSYGVFGLDGISTPPGTQTADLSPKNAGSEAEHQLAMKRSAKEMQNAAGDKEQGHEARDLDRAADEISHKQLLRQLQRQQIMDSAHMLSGQADLLITDLLDHSVLGMGLLTAVDYASQHLLQPGATIVPGTLEVWAVLVSVQLGDVAGFDLSYLNRYRWHPQAEKVDLARLPHSKLSDPFKAMTLDLQQRVDALSTLAAEGNVTHETTLHWESDDCLSVPASHSGIWNGIAFWFKAKLHGQHELCSGPPEAEGAAAMTSWQQGLQYLDGLPVKQGDMVEVRVRQDQGQIIFTSNPDPRRARHAYLPRWHFDMLLDQQRNQAYQQAIERAVEFKQAAGCGDVNVLDVGAGSGLLSMMAARAGAASVIGAEMSQHMCDVGAETMVMNGYAAQCMLVNKDVRRMDVAQKPDGTPPDMPRKADLLVFEVFDSGLIGEGVLHSVAWAKARLLQPDALLVPSAATIFCQPIQMRTGKVRGLDFEQANVWRWRADYEGVDLPQQRDSWLPLGKPQQVMGFDFYEAQANMEPLQVPMELPVDVAGICNAIAFWFELHLDNETTLTTSPYSDKGGTWQQAVQWLGERQVEAGDMLRVTASHDTYSISFAPSSAEEQGLNREQPEGACSGTSSAMHTGVPLKDVAWEASHKQLAEMNGQLAKACIQNPLEYRATALAAVQFASRPHDLGIDAQQAVHFCTQMMG</sequence>
<dbReference type="Proteomes" id="UP001438707">
    <property type="component" value="Unassembled WGS sequence"/>
</dbReference>
<dbReference type="InterPro" id="IPR011990">
    <property type="entry name" value="TPR-like_helical_dom_sf"/>
</dbReference>
<evidence type="ECO:0000259" key="8">
    <source>
        <dbReference type="Pfam" id="PF25575"/>
    </source>
</evidence>
<comment type="caution">
    <text evidence="9">The sequence shown here is derived from an EMBL/GenBank/DDBJ whole genome shotgun (WGS) entry which is preliminary data.</text>
</comment>
<feature type="region of interest" description="Disordered" evidence="6">
    <location>
        <begin position="482"/>
        <end position="531"/>
    </location>
</feature>
<keyword evidence="2 5" id="KW-0808">Transferase</keyword>
<dbReference type="PROSITE" id="PS51678">
    <property type="entry name" value="SAM_MT_PRMT"/>
    <property type="match status" value="1"/>
</dbReference>
<dbReference type="Gene3D" id="1.25.40.10">
    <property type="entry name" value="Tetratricopeptide repeat domain"/>
    <property type="match status" value="1"/>
</dbReference>
<dbReference type="Gene3D" id="2.70.160.11">
    <property type="entry name" value="Hnrnp arginine n-methyltransferase1"/>
    <property type="match status" value="2"/>
</dbReference>
<dbReference type="PROSITE" id="PS50005">
    <property type="entry name" value="TPR"/>
    <property type="match status" value="1"/>
</dbReference>
<evidence type="ECO:0000256" key="4">
    <source>
        <dbReference type="PROSITE-ProRule" id="PRU00339"/>
    </source>
</evidence>
<reference evidence="9 10" key="1">
    <citation type="journal article" date="2024" name="Nat. Commun.">
        <title>Phylogenomics reveals the evolutionary origins of lichenization in chlorophyte algae.</title>
        <authorList>
            <person name="Puginier C."/>
            <person name="Libourel C."/>
            <person name="Otte J."/>
            <person name="Skaloud P."/>
            <person name="Haon M."/>
            <person name="Grisel S."/>
            <person name="Petersen M."/>
            <person name="Berrin J.G."/>
            <person name="Delaux P.M."/>
            <person name="Dal Grande F."/>
            <person name="Keller J."/>
        </authorList>
    </citation>
    <scope>NUCLEOTIDE SEQUENCE [LARGE SCALE GENOMIC DNA]</scope>
    <source>
        <strain evidence="9 10">SAG 2145</strain>
    </source>
</reference>
<dbReference type="Pfam" id="PF06325">
    <property type="entry name" value="PrmA"/>
    <property type="match status" value="1"/>
</dbReference>
<gene>
    <name evidence="9" type="ORF">WJX74_004960</name>
</gene>
<evidence type="ECO:0000256" key="3">
    <source>
        <dbReference type="ARBA" id="ARBA00022691"/>
    </source>
</evidence>
<feature type="region of interest" description="Disordered" evidence="6">
    <location>
        <begin position="1073"/>
        <end position="1093"/>
    </location>
</feature>
<dbReference type="InterPro" id="IPR025799">
    <property type="entry name" value="Arg_MeTrfase"/>
</dbReference>
<feature type="repeat" description="TPR" evidence="4">
    <location>
        <begin position="113"/>
        <end position="146"/>
    </location>
</feature>
<feature type="domain" description="Protein arginine N-methyltransferase" evidence="7">
    <location>
        <begin position="976"/>
        <end position="1061"/>
    </location>
</feature>
<dbReference type="CDD" id="cd02440">
    <property type="entry name" value="AdoMet_MTases"/>
    <property type="match status" value="2"/>
</dbReference>
<dbReference type="SUPFAM" id="SSF48452">
    <property type="entry name" value="TPR-like"/>
    <property type="match status" value="1"/>
</dbReference>
<dbReference type="InterPro" id="IPR055135">
    <property type="entry name" value="PRMT_dom"/>
</dbReference>
<keyword evidence="4" id="KW-0802">TPR repeat</keyword>
<dbReference type="PANTHER" id="PTHR11006">
    <property type="entry name" value="PROTEIN ARGININE N-METHYLTRANSFERASE"/>
    <property type="match status" value="1"/>
</dbReference>
<dbReference type="InterPro" id="IPR058209">
    <property type="entry name" value="TPR_BSK1_C"/>
</dbReference>
<dbReference type="PANTHER" id="PTHR11006:SF4">
    <property type="entry name" value="PROTEIN ARGININE N-METHYLTRANSFERASE 7"/>
    <property type="match status" value="1"/>
</dbReference>
<evidence type="ECO:0000259" key="7">
    <source>
        <dbReference type="Pfam" id="PF22528"/>
    </source>
</evidence>
<keyword evidence="3 5" id="KW-0949">S-adenosyl-L-methionine</keyword>
<dbReference type="Pfam" id="PF22528">
    <property type="entry name" value="PRMT_C"/>
    <property type="match status" value="1"/>
</dbReference>
<evidence type="ECO:0000256" key="2">
    <source>
        <dbReference type="ARBA" id="ARBA00022679"/>
    </source>
</evidence>
<dbReference type="GO" id="GO:0042054">
    <property type="term" value="F:histone methyltransferase activity"/>
    <property type="evidence" value="ECO:0007669"/>
    <property type="project" value="TreeGrafter"/>
</dbReference>
<name>A0AAW1S664_9CHLO</name>
<dbReference type="InterPro" id="IPR019734">
    <property type="entry name" value="TPR_rpt"/>
</dbReference>
<dbReference type="SUPFAM" id="SSF53335">
    <property type="entry name" value="S-adenosyl-L-methionine-dependent methyltransferases"/>
    <property type="match status" value="3"/>
</dbReference>
<evidence type="ECO:0000256" key="5">
    <source>
        <dbReference type="PROSITE-ProRule" id="PRU01015"/>
    </source>
</evidence>
<keyword evidence="1 5" id="KW-0489">Methyltransferase</keyword>
<evidence type="ECO:0000313" key="9">
    <source>
        <dbReference type="EMBL" id="KAK9841387.1"/>
    </source>
</evidence>
<accession>A0AAW1S664</accession>
<evidence type="ECO:0000256" key="1">
    <source>
        <dbReference type="ARBA" id="ARBA00022603"/>
    </source>
</evidence>
<dbReference type="AlphaFoldDB" id="A0AAW1S664"/>
<feature type="compositionally biased region" description="Low complexity" evidence="6">
    <location>
        <begin position="385"/>
        <end position="400"/>
    </location>
</feature>
<evidence type="ECO:0000313" key="10">
    <source>
        <dbReference type="Proteomes" id="UP001438707"/>
    </source>
</evidence>
<dbReference type="SMART" id="SM00028">
    <property type="entry name" value="TPR"/>
    <property type="match status" value="3"/>
</dbReference>
<dbReference type="GO" id="GO:0016274">
    <property type="term" value="F:protein-arginine N-methyltransferase activity"/>
    <property type="evidence" value="ECO:0007669"/>
    <property type="project" value="InterPro"/>
</dbReference>
<dbReference type="GO" id="GO:0032259">
    <property type="term" value="P:methylation"/>
    <property type="evidence" value="ECO:0007669"/>
    <property type="project" value="UniProtKB-KW"/>
</dbReference>